<dbReference type="Gene3D" id="1.10.150.520">
    <property type="match status" value="1"/>
</dbReference>
<dbReference type="PANTHER" id="PTHR46470">
    <property type="entry name" value="N-ACYLNEURAMINATE-9-PHOSPHATASE"/>
    <property type="match status" value="1"/>
</dbReference>
<evidence type="ECO:0000313" key="6">
    <source>
        <dbReference type="Proteomes" id="UP000603641"/>
    </source>
</evidence>
<dbReference type="InterPro" id="IPR023214">
    <property type="entry name" value="HAD_sf"/>
</dbReference>
<dbReference type="InterPro" id="IPR041492">
    <property type="entry name" value="HAD_2"/>
</dbReference>
<reference evidence="5 6" key="1">
    <citation type="submission" date="2020-08" db="EMBL/GenBank/DDBJ databases">
        <title>A Genomic Blueprint of the Chicken Gut Microbiome.</title>
        <authorList>
            <person name="Gilroy R."/>
            <person name="Ravi A."/>
            <person name="Getino M."/>
            <person name="Pursley I."/>
            <person name="Horton D.L."/>
            <person name="Alikhan N.-F."/>
            <person name="Baker D."/>
            <person name="Gharbi K."/>
            <person name="Hall N."/>
            <person name="Watson M."/>
            <person name="Adriaenssens E.M."/>
            <person name="Foster-Nyarko E."/>
            <person name="Jarju S."/>
            <person name="Secka A."/>
            <person name="Antonio M."/>
            <person name="Oren A."/>
            <person name="Chaudhuri R."/>
            <person name="La Ragione R.M."/>
            <person name="Hildebrand F."/>
            <person name="Pallen M.J."/>
        </authorList>
    </citation>
    <scope>NUCLEOTIDE SEQUENCE [LARGE SCALE GENOMIC DNA]</scope>
    <source>
        <strain evidence="5 6">Sa2CUA10</strain>
    </source>
</reference>
<organism evidence="5 6">
    <name type="scientific">Fictibacillus norfolkensis</name>
    <dbReference type="NCBI Taxonomy" id="2762233"/>
    <lineage>
        <taxon>Bacteria</taxon>
        <taxon>Bacillati</taxon>
        <taxon>Bacillota</taxon>
        <taxon>Bacilli</taxon>
        <taxon>Bacillales</taxon>
        <taxon>Fictibacillaceae</taxon>
        <taxon>Fictibacillus</taxon>
    </lineage>
</organism>
<dbReference type="InterPro" id="IPR036412">
    <property type="entry name" value="HAD-like_sf"/>
</dbReference>
<dbReference type="InterPro" id="IPR006439">
    <property type="entry name" value="HAD-SF_hydro_IA"/>
</dbReference>
<evidence type="ECO:0000256" key="2">
    <source>
        <dbReference type="ARBA" id="ARBA00022723"/>
    </source>
</evidence>
<dbReference type="SFLD" id="SFLDG01129">
    <property type="entry name" value="C1.5:_HAD__Beta-PGM__Phosphata"/>
    <property type="match status" value="1"/>
</dbReference>
<keyword evidence="3 5" id="KW-0378">Hydrolase</keyword>
<accession>A0ABR8SL63</accession>
<comment type="cofactor">
    <cofactor evidence="1">
        <name>Mg(2+)</name>
        <dbReference type="ChEBI" id="CHEBI:18420"/>
    </cofactor>
</comment>
<dbReference type="PRINTS" id="PR00413">
    <property type="entry name" value="HADHALOGNASE"/>
</dbReference>
<dbReference type="InterPro" id="IPR051400">
    <property type="entry name" value="HAD-like_hydrolase"/>
</dbReference>
<dbReference type="Gene3D" id="3.40.50.1000">
    <property type="entry name" value="HAD superfamily/HAD-like"/>
    <property type="match status" value="1"/>
</dbReference>
<protein>
    <submittedName>
        <fullName evidence="5">HAD family hydrolase</fullName>
    </submittedName>
</protein>
<sequence length="231" mass="26989">MIKAAMFDLDGTLLDRDESVKLFIDEQYNRFAELKDYVTKEMYVKRFIELDNRGYVWKDKVYQQIVYEFSLPEPAWEDLLSDYMNEFKNYCVPFPRLIEMLENLKNNNFKLGIISNGFGQFQSDNIKALGIKEYFDVILISEWEGIKKPDPRIFNIALEQLQVSPNEAIFVGDHPENDVKPAQDVGMKGIWKRDAYGEDVEADYIVDDLLEVPLVIQECNRLGEYHISSGK</sequence>
<dbReference type="SUPFAM" id="SSF56784">
    <property type="entry name" value="HAD-like"/>
    <property type="match status" value="1"/>
</dbReference>
<dbReference type="GO" id="GO:0016787">
    <property type="term" value="F:hydrolase activity"/>
    <property type="evidence" value="ECO:0007669"/>
    <property type="project" value="UniProtKB-KW"/>
</dbReference>
<dbReference type="NCBIfam" id="TIGR01509">
    <property type="entry name" value="HAD-SF-IA-v3"/>
    <property type="match status" value="1"/>
</dbReference>
<evidence type="ECO:0000256" key="1">
    <source>
        <dbReference type="ARBA" id="ARBA00001946"/>
    </source>
</evidence>
<name>A0ABR8SL63_9BACL</name>
<dbReference type="PANTHER" id="PTHR46470:SF2">
    <property type="entry name" value="GLYCERALDEHYDE 3-PHOSPHATE PHOSPHATASE"/>
    <property type="match status" value="1"/>
</dbReference>
<dbReference type="EMBL" id="JACSQM010000003">
    <property type="protein sequence ID" value="MBD7963869.1"/>
    <property type="molecule type" value="Genomic_DNA"/>
</dbReference>
<dbReference type="Proteomes" id="UP000603641">
    <property type="component" value="Unassembled WGS sequence"/>
</dbReference>
<keyword evidence="6" id="KW-1185">Reference proteome</keyword>
<evidence type="ECO:0000256" key="4">
    <source>
        <dbReference type="ARBA" id="ARBA00022842"/>
    </source>
</evidence>
<dbReference type="SFLD" id="SFLDS00003">
    <property type="entry name" value="Haloacid_Dehalogenase"/>
    <property type="match status" value="1"/>
</dbReference>
<keyword evidence="4" id="KW-0460">Magnesium</keyword>
<evidence type="ECO:0000313" key="5">
    <source>
        <dbReference type="EMBL" id="MBD7963869.1"/>
    </source>
</evidence>
<dbReference type="Pfam" id="PF13419">
    <property type="entry name" value="HAD_2"/>
    <property type="match status" value="1"/>
</dbReference>
<proteinExistence type="predicted"/>
<comment type="caution">
    <text evidence="5">The sequence shown here is derived from an EMBL/GenBank/DDBJ whole genome shotgun (WGS) entry which is preliminary data.</text>
</comment>
<dbReference type="SFLD" id="SFLDG01135">
    <property type="entry name" value="C1.5.6:_HAD__Beta-PGM__Phospha"/>
    <property type="match status" value="1"/>
</dbReference>
<dbReference type="RefSeq" id="WP_191753271.1">
    <property type="nucleotide sequence ID" value="NZ_JACSQM010000003.1"/>
</dbReference>
<keyword evidence="2" id="KW-0479">Metal-binding</keyword>
<dbReference type="NCBIfam" id="TIGR01549">
    <property type="entry name" value="HAD-SF-IA-v1"/>
    <property type="match status" value="1"/>
</dbReference>
<gene>
    <name evidence="5" type="ORF">H9648_07335</name>
</gene>
<evidence type="ECO:0000256" key="3">
    <source>
        <dbReference type="ARBA" id="ARBA00022801"/>
    </source>
</evidence>